<name>A0ABS2NJ11_9BACI</name>
<reference evidence="3 4" key="1">
    <citation type="submission" date="2021-01" db="EMBL/GenBank/DDBJ databases">
        <title>Genomic Encyclopedia of Type Strains, Phase IV (KMG-IV): sequencing the most valuable type-strain genomes for metagenomic binning, comparative biology and taxonomic classification.</title>
        <authorList>
            <person name="Goeker M."/>
        </authorList>
    </citation>
    <scope>NUCLEOTIDE SEQUENCE [LARGE SCALE GENOMIC DNA]</scope>
    <source>
        <strain evidence="3 4">DSM 24834</strain>
    </source>
</reference>
<dbReference type="Gene3D" id="2.10.260.10">
    <property type="match status" value="1"/>
</dbReference>
<dbReference type="SUPFAM" id="SSF89447">
    <property type="entry name" value="AbrB/MazE/MraZ-like"/>
    <property type="match status" value="2"/>
</dbReference>
<dbReference type="InterPro" id="IPR007159">
    <property type="entry name" value="SpoVT-AbrB_dom"/>
</dbReference>
<evidence type="ECO:0000259" key="2">
    <source>
        <dbReference type="PROSITE" id="PS51740"/>
    </source>
</evidence>
<keyword evidence="1 3" id="KW-0238">DNA-binding</keyword>
<accession>A0ABS2NJ11</accession>
<evidence type="ECO:0000256" key="1">
    <source>
        <dbReference type="PROSITE-ProRule" id="PRU01076"/>
    </source>
</evidence>
<dbReference type="InterPro" id="IPR037914">
    <property type="entry name" value="SpoVT-AbrB_sf"/>
</dbReference>
<dbReference type="PROSITE" id="PS51740">
    <property type="entry name" value="SPOVT_ABRB"/>
    <property type="match status" value="1"/>
</dbReference>
<sequence length="100" mass="11726">MLKKYQCKDVSKTGNITLPNKYRQNFGLYPGNQVEFLLNNNSIIIKQADEFSLHNKRYISQKGAVHIPKELRQLTGIHPPNKYCLYIDEVEKRFILELES</sequence>
<evidence type="ECO:0000313" key="4">
    <source>
        <dbReference type="Proteomes" id="UP001646157"/>
    </source>
</evidence>
<dbReference type="Proteomes" id="UP001646157">
    <property type="component" value="Unassembled WGS sequence"/>
</dbReference>
<organism evidence="3 4">
    <name type="scientific">Rossellomorea pakistanensis</name>
    <dbReference type="NCBI Taxonomy" id="992288"/>
    <lineage>
        <taxon>Bacteria</taxon>
        <taxon>Bacillati</taxon>
        <taxon>Bacillota</taxon>
        <taxon>Bacilli</taxon>
        <taxon>Bacillales</taxon>
        <taxon>Bacillaceae</taxon>
        <taxon>Rossellomorea</taxon>
    </lineage>
</organism>
<dbReference type="EMBL" id="JAFBDZ010000006">
    <property type="protein sequence ID" value="MBM7587848.1"/>
    <property type="molecule type" value="Genomic_DNA"/>
</dbReference>
<evidence type="ECO:0000313" key="3">
    <source>
        <dbReference type="EMBL" id="MBM7587848.1"/>
    </source>
</evidence>
<dbReference type="RefSeq" id="WP_205175028.1">
    <property type="nucleotide sequence ID" value="NZ_JAFBDZ010000006.1"/>
</dbReference>
<keyword evidence="4" id="KW-1185">Reference proteome</keyword>
<feature type="domain" description="SpoVT-AbrB" evidence="2">
    <location>
        <begin position="5"/>
        <end position="50"/>
    </location>
</feature>
<proteinExistence type="predicted"/>
<dbReference type="GO" id="GO:0003677">
    <property type="term" value="F:DNA binding"/>
    <property type="evidence" value="ECO:0007669"/>
    <property type="project" value="UniProtKB-KW"/>
</dbReference>
<protein>
    <submittedName>
        <fullName evidence="3">Bifunctional DNA-binding transcriptional regulator/antitoxin component of YhaV-PrlF toxin-antitoxin module</fullName>
    </submittedName>
</protein>
<gene>
    <name evidence="3" type="ORF">JOC86_004423</name>
</gene>
<comment type="caution">
    <text evidence="3">The sequence shown here is derived from an EMBL/GenBank/DDBJ whole genome shotgun (WGS) entry which is preliminary data.</text>
</comment>